<organism evidence="2 3">
    <name type="scientific">Citrus unshiu</name>
    <name type="common">Satsuma mandarin</name>
    <name type="synonym">Citrus nobilis var. unshiu</name>
    <dbReference type="NCBI Taxonomy" id="55188"/>
    <lineage>
        <taxon>Eukaryota</taxon>
        <taxon>Viridiplantae</taxon>
        <taxon>Streptophyta</taxon>
        <taxon>Embryophyta</taxon>
        <taxon>Tracheophyta</taxon>
        <taxon>Spermatophyta</taxon>
        <taxon>Magnoliopsida</taxon>
        <taxon>eudicotyledons</taxon>
        <taxon>Gunneridae</taxon>
        <taxon>Pentapetalae</taxon>
        <taxon>rosids</taxon>
        <taxon>malvids</taxon>
        <taxon>Sapindales</taxon>
        <taxon>Rutaceae</taxon>
        <taxon>Aurantioideae</taxon>
        <taxon>Citrus</taxon>
    </lineage>
</organism>
<evidence type="ECO:0008006" key="4">
    <source>
        <dbReference type="Google" id="ProtNLM"/>
    </source>
</evidence>
<protein>
    <recommendedName>
        <fullName evidence="4">Protein LNK3</fullName>
    </recommendedName>
</protein>
<evidence type="ECO:0000313" key="3">
    <source>
        <dbReference type="Proteomes" id="UP000236630"/>
    </source>
</evidence>
<name>A0A2H5Q1U3_CITUN</name>
<proteinExistence type="predicted"/>
<evidence type="ECO:0000256" key="1">
    <source>
        <dbReference type="SAM" id="MobiDB-lite"/>
    </source>
</evidence>
<gene>
    <name evidence="2" type="ORF">CUMW_188380</name>
</gene>
<dbReference type="STRING" id="55188.A0A2H5Q1U3"/>
<feature type="compositionally biased region" description="Polar residues" evidence="1">
    <location>
        <begin position="280"/>
        <end position="290"/>
    </location>
</feature>
<comment type="caution">
    <text evidence="2">The sequence shown here is derived from an EMBL/GenBank/DDBJ whole genome shotgun (WGS) entry which is preliminary data.</text>
</comment>
<dbReference type="GO" id="GO:0006355">
    <property type="term" value="P:regulation of DNA-templated transcription"/>
    <property type="evidence" value="ECO:0007669"/>
    <property type="project" value="InterPro"/>
</dbReference>
<feature type="region of interest" description="Disordered" evidence="1">
    <location>
        <begin position="80"/>
        <end position="102"/>
    </location>
</feature>
<feature type="compositionally biased region" description="Low complexity" evidence="1">
    <location>
        <begin position="81"/>
        <end position="93"/>
    </location>
</feature>
<feature type="region of interest" description="Disordered" evidence="1">
    <location>
        <begin position="280"/>
        <end position="313"/>
    </location>
</feature>
<dbReference type="InterPro" id="IPR039928">
    <property type="entry name" value="LNK"/>
</dbReference>
<dbReference type="EMBL" id="BDQV01000189">
    <property type="protein sequence ID" value="GAY58616.1"/>
    <property type="molecule type" value="Genomic_DNA"/>
</dbReference>
<dbReference type="PANTHER" id="PTHR33334:SF10">
    <property type="entry name" value="PROTEIN LNK4"/>
    <property type="match status" value="1"/>
</dbReference>
<keyword evidence="3" id="KW-1185">Reference proteome</keyword>
<accession>A0A2H5Q1U3</accession>
<sequence>MEWYFESGVDDLVVPRDQEFSDGLPSSPGIMSEWGTYAHESFVSPNKYLSMDTNSVEENFNFNGFCSEVDIEASVQNKGHSSGSSVCAGSSEESLQRTAPSSNRPYCQLDHFAGIEELDDILDDIYLNSLLEDLPATEDLYNSFGFDPESQHNLTGDNLAADMTLDSKSHSGDTHARGCSKYLKTHAFSPSVGWEYEDDVASPFSSCNSQHKFLSDKATLAKLQVPSEQNIANELVREETSPEESVLQELRIVMTRMNDKTRICFRDALYRLSESSKQCTDMATSRQNGDGTAETPPKSGSDTNMRSGKDKAMESETNFIDRAIANLLFNKMEPNVRGLPIVASKNPKQELIEETGSPKYSFTQPPTHQFCEDMLTGDAEVPTFGGAQQAVATASSLTIQAASSQLNFDHDVCLVGF</sequence>
<reference evidence="2 3" key="1">
    <citation type="journal article" date="2017" name="Front. Genet.">
        <title>Draft sequencing of the heterozygous diploid genome of Satsuma (Citrus unshiu Marc.) using a hybrid assembly approach.</title>
        <authorList>
            <person name="Shimizu T."/>
            <person name="Tanizawa Y."/>
            <person name="Mochizuki T."/>
            <person name="Nagasaki H."/>
            <person name="Yoshioka T."/>
            <person name="Toyoda A."/>
            <person name="Fujiyama A."/>
            <person name="Kaminuma E."/>
            <person name="Nakamura Y."/>
        </authorList>
    </citation>
    <scope>NUCLEOTIDE SEQUENCE [LARGE SCALE GENOMIC DNA]</scope>
    <source>
        <strain evidence="3">cv. Miyagawa wase</strain>
    </source>
</reference>
<dbReference type="PANTHER" id="PTHR33334">
    <property type="entry name" value="PROTEIN LNK1"/>
    <property type="match status" value="1"/>
</dbReference>
<evidence type="ECO:0000313" key="2">
    <source>
        <dbReference type="EMBL" id="GAY58616.1"/>
    </source>
</evidence>
<dbReference type="Proteomes" id="UP000236630">
    <property type="component" value="Unassembled WGS sequence"/>
</dbReference>
<dbReference type="AlphaFoldDB" id="A0A2H5Q1U3"/>
<dbReference type="GO" id="GO:0007623">
    <property type="term" value="P:circadian rhythm"/>
    <property type="evidence" value="ECO:0007669"/>
    <property type="project" value="InterPro"/>
</dbReference>